<comment type="caution">
    <text evidence="1">The sequence shown here is derived from an EMBL/GenBank/DDBJ whole genome shotgun (WGS) entry which is preliminary data.</text>
</comment>
<name>A0A5M9JH29_MONFR</name>
<accession>A0A5M9JH29</accession>
<dbReference type="Proteomes" id="UP000322873">
    <property type="component" value="Unassembled WGS sequence"/>
</dbReference>
<dbReference type="AlphaFoldDB" id="A0A5M9JH29"/>
<evidence type="ECO:0000313" key="2">
    <source>
        <dbReference type="Proteomes" id="UP000322873"/>
    </source>
</evidence>
<gene>
    <name evidence="1" type="ORF">EYC84_010179</name>
</gene>
<sequence>MSETMSDDDKYKTGCSEFDKGAKGLSEALKENIEVLQKHRETNERRIKALGEFQKRVDDWRNKFKGKTEETRDGIILDTADGGQDQAAKRSYPKIAANSLVTTD</sequence>
<reference evidence="1 2" key="1">
    <citation type="submission" date="2019-06" db="EMBL/GenBank/DDBJ databases">
        <title>Genome Sequence of the Brown Rot Fungal Pathogen Monilinia fructicola.</title>
        <authorList>
            <person name="De Miccolis Angelini R.M."/>
            <person name="Landi L."/>
            <person name="Abate D."/>
            <person name="Pollastro S."/>
            <person name="Romanazzi G."/>
            <person name="Faretra F."/>
        </authorList>
    </citation>
    <scope>NUCLEOTIDE SEQUENCE [LARGE SCALE GENOMIC DNA]</scope>
    <source>
        <strain evidence="1 2">Mfrc123</strain>
    </source>
</reference>
<proteinExistence type="predicted"/>
<organism evidence="1 2">
    <name type="scientific">Monilinia fructicola</name>
    <name type="common">Brown rot fungus</name>
    <name type="synonym">Ciboria fructicola</name>
    <dbReference type="NCBI Taxonomy" id="38448"/>
    <lineage>
        <taxon>Eukaryota</taxon>
        <taxon>Fungi</taxon>
        <taxon>Dikarya</taxon>
        <taxon>Ascomycota</taxon>
        <taxon>Pezizomycotina</taxon>
        <taxon>Leotiomycetes</taxon>
        <taxon>Helotiales</taxon>
        <taxon>Sclerotiniaceae</taxon>
        <taxon>Monilinia</taxon>
    </lineage>
</organism>
<keyword evidence="2" id="KW-1185">Reference proteome</keyword>
<evidence type="ECO:0000313" key="1">
    <source>
        <dbReference type="EMBL" id="KAA8567112.1"/>
    </source>
</evidence>
<dbReference type="VEuPathDB" id="FungiDB:MFRU_007g02150"/>
<protein>
    <submittedName>
        <fullName evidence="1">Uncharacterized protein</fullName>
    </submittedName>
</protein>
<dbReference type="EMBL" id="VICG01000011">
    <property type="protein sequence ID" value="KAA8567112.1"/>
    <property type="molecule type" value="Genomic_DNA"/>
</dbReference>